<accession>A0A8J2VJI3</accession>
<keyword evidence="2" id="KW-0812">Transmembrane</keyword>
<evidence type="ECO:0000256" key="2">
    <source>
        <dbReference type="SAM" id="Phobius"/>
    </source>
</evidence>
<dbReference type="Pfam" id="PF06149">
    <property type="entry name" value="DUF969"/>
    <property type="match status" value="1"/>
</dbReference>
<evidence type="ECO:0000256" key="1">
    <source>
        <dbReference type="SAM" id="MobiDB-lite"/>
    </source>
</evidence>
<dbReference type="AlphaFoldDB" id="A0A8J2VJI3"/>
<dbReference type="EMBL" id="BMIR01000001">
    <property type="protein sequence ID" value="GGE26715.1"/>
    <property type="molecule type" value="Genomic_DNA"/>
</dbReference>
<dbReference type="Proteomes" id="UP000628775">
    <property type="component" value="Unassembled WGS sequence"/>
</dbReference>
<keyword evidence="4" id="KW-1185">Reference proteome</keyword>
<dbReference type="InterPro" id="IPR010374">
    <property type="entry name" value="DUF969"/>
</dbReference>
<organism evidence="3 4">
    <name type="scientific">Pullulanibacillus camelliae</name>
    <dbReference type="NCBI Taxonomy" id="1707096"/>
    <lineage>
        <taxon>Bacteria</taxon>
        <taxon>Bacillati</taxon>
        <taxon>Bacillota</taxon>
        <taxon>Bacilli</taxon>
        <taxon>Bacillales</taxon>
        <taxon>Sporolactobacillaceae</taxon>
        <taxon>Pullulanibacillus</taxon>
    </lineage>
</organism>
<feature type="transmembrane region" description="Helical" evidence="2">
    <location>
        <begin position="7"/>
        <end position="35"/>
    </location>
</feature>
<sequence length="249" mass="27122">MLSLIGILVVVVGFMLRLNTLLVVVLAGIVTGLVSGMSFNAIVSDFGKFFIENRYMSLAIAMTLPVIGILERYGLKEQAEKIIKRVKNATAGRVMLTYLGIREISAAVGLNIGGHPQTVRPLVAPMSEAAAKAKIKGPLPEKLSTEIKTFAATVENTAWFFGEDIFIATGAILLMKGFFETQGMHVGVWNMAFWGIPTALSAFIISWFRLRRLDRRISQAALQVAHSSEGHTVEAQAKDNPESADKEVD</sequence>
<feature type="region of interest" description="Disordered" evidence="1">
    <location>
        <begin position="230"/>
        <end position="249"/>
    </location>
</feature>
<feature type="transmembrane region" description="Helical" evidence="2">
    <location>
        <begin position="55"/>
        <end position="75"/>
    </location>
</feature>
<name>A0A8J2VJI3_9BACL</name>
<comment type="caution">
    <text evidence="3">The sequence shown here is derived from an EMBL/GenBank/DDBJ whole genome shotgun (WGS) entry which is preliminary data.</text>
</comment>
<reference evidence="3" key="1">
    <citation type="journal article" date="2014" name="Int. J. Syst. Evol. Microbiol.">
        <title>Complete genome sequence of Corynebacterium casei LMG S-19264T (=DSM 44701T), isolated from a smear-ripened cheese.</title>
        <authorList>
            <consortium name="US DOE Joint Genome Institute (JGI-PGF)"/>
            <person name="Walter F."/>
            <person name="Albersmeier A."/>
            <person name="Kalinowski J."/>
            <person name="Ruckert C."/>
        </authorList>
    </citation>
    <scope>NUCLEOTIDE SEQUENCE</scope>
    <source>
        <strain evidence="3">CGMCC 1.15371</strain>
    </source>
</reference>
<gene>
    <name evidence="3" type="ORF">GCM10011391_01280</name>
</gene>
<keyword evidence="2" id="KW-1133">Transmembrane helix</keyword>
<feature type="transmembrane region" description="Helical" evidence="2">
    <location>
        <begin position="191"/>
        <end position="210"/>
    </location>
</feature>
<reference evidence="3" key="2">
    <citation type="submission" date="2020-09" db="EMBL/GenBank/DDBJ databases">
        <authorList>
            <person name="Sun Q."/>
            <person name="Zhou Y."/>
        </authorList>
    </citation>
    <scope>NUCLEOTIDE SEQUENCE</scope>
    <source>
        <strain evidence="3">CGMCC 1.15371</strain>
    </source>
</reference>
<evidence type="ECO:0000313" key="3">
    <source>
        <dbReference type="EMBL" id="GGE26715.1"/>
    </source>
</evidence>
<keyword evidence="2" id="KW-0472">Membrane</keyword>
<dbReference type="RefSeq" id="WP_188687833.1">
    <property type="nucleotide sequence ID" value="NZ_BMIR01000001.1"/>
</dbReference>
<proteinExistence type="predicted"/>
<protein>
    <submittedName>
        <fullName evidence="3">Permease</fullName>
    </submittedName>
</protein>
<feature type="transmembrane region" description="Helical" evidence="2">
    <location>
        <begin position="158"/>
        <end position="179"/>
    </location>
</feature>
<evidence type="ECO:0000313" key="4">
    <source>
        <dbReference type="Proteomes" id="UP000628775"/>
    </source>
</evidence>